<evidence type="ECO:0000313" key="3">
    <source>
        <dbReference type="Proteomes" id="UP000799753"/>
    </source>
</evidence>
<protein>
    <submittedName>
        <fullName evidence="2">Uncharacterized protein</fullName>
    </submittedName>
</protein>
<organism evidence="2 3">
    <name type="scientific">Massarina eburnea CBS 473.64</name>
    <dbReference type="NCBI Taxonomy" id="1395130"/>
    <lineage>
        <taxon>Eukaryota</taxon>
        <taxon>Fungi</taxon>
        <taxon>Dikarya</taxon>
        <taxon>Ascomycota</taxon>
        <taxon>Pezizomycotina</taxon>
        <taxon>Dothideomycetes</taxon>
        <taxon>Pleosporomycetidae</taxon>
        <taxon>Pleosporales</taxon>
        <taxon>Massarineae</taxon>
        <taxon>Massarinaceae</taxon>
        <taxon>Massarina</taxon>
    </lineage>
</organism>
<keyword evidence="3" id="KW-1185">Reference proteome</keyword>
<name>A0A6A6RTI8_9PLEO</name>
<dbReference type="AlphaFoldDB" id="A0A6A6RTI8"/>
<evidence type="ECO:0000313" key="2">
    <source>
        <dbReference type="EMBL" id="KAF2638001.1"/>
    </source>
</evidence>
<feature type="region of interest" description="Disordered" evidence="1">
    <location>
        <begin position="147"/>
        <end position="175"/>
    </location>
</feature>
<evidence type="ECO:0000256" key="1">
    <source>
        <dbReference type="SAM" id="MobiDB-lite"/>
    </source>
</evidence>
<accession>A0A6A6RTI8</accession>
<gene>
    <name evidence="2" type="ORF">P280DRAFT_87714</name>
</gene>
<sequence length="192" mass="21554">MIVPAKSSREIAGFAMTAETSQARSFMQKAGRGAPFSPSHAALPFRIALSGMAGNPRGVVRVVRVVTMAESFLLRWPWLHSESTAMLLQDAASGLPSPIQRRWRDVFLDNERVAVRTRGRERQRQHDPRRQFVRRYRRKIFTAEIAGRPSRASQGEAQQGLWAGTQGLNSAPRRAPSKTIEWMDMSVALREG</sequence>
<dbReference type="Proteomes" id="UP000799753">
    <property type="component" value="Unassembled WGS sequence"/>
</dbReference>
<reference evidence="2" key="1">
    <citation type="journal article" date="2020" name="Stud. Mycol.">
        <title>101 Dothideomycetes genomes: a test case for predicting lifestyles and emergence of pathogens.</title>
        <authorList>
            <person name="Haridas S."/>
            <person name="Albert R."/>
            <person name="Binder M."/>
            <person name="Bloem J."/>
            <person name="Labutti K."/>
            <person name="Salamov A."/>
            <person name="Andreopoulos B."/>
            <person name="Baker S."/>
            <person name="Barry K."/>
            <person name="Bills G."/>
            <person name="Bluhm B."/>
            <person name="Cannon C."/>
            <person name="Castanera R."/>
            <person name="Culley D."/>
            <person name="Daum C."/>
            <person name="Ezra D."/>
            <person name="Gonzalez J."/>
            <person name="Henrissat B."/>
            <person name="Kuo A."/>
            <person name="Liang C."/>
            <person name="Lipzen A."/>
            <person name="Lutzoni F."/>
            <person name="Magnuson J."/>
            <person name="Mondo S."/>
            <person name="Nolan M."/>
            <person name="Ohm R."/>
            <person name="Pangilinan J."/>
            <person name="Park H.-J."/>
            <person name="Ramirez L."/>
            <person name="Alfaro M."/>
            <person name="Sun H."/>
            <person name="Tritt A."/>
            <person name="Yoshinaga Y."/>
            <person name="Zwiers L.-H."/>
            <person name="Turgeon B."/>
            <person name="Goodwin S."/>
            <person name="Spatafora J."/>
            <person name="Crous P."/>
            <person name="Grigoriev I."/>
        </authorList>
    </citation>
    <scope>NUCLEOTIDE SEQUENCE</scope>
    <source>
        <strain evidence="2">CBS 473.64</strain>
    </source>
</reference>
<dbReference type="EMBL" id="MU006791">
    <property type="protein sequence ID" value="KAF2638001.1"/>
    <property type="molecule type" value="Genomic_DNA"/>
</dbReference>
<proteinExistence type="predicted"/>